<evidence type="ECO:0000313" key="3">
    <source>
        <dbReference type="Proteomes" id="UP000799429"/>
    </source>
</evidence>
<gene>
    <name evidence="2" type="ORF">M501DRAFT_941644</name>
</gene>
<evidence type="ECO:0000313" key="2">
    <source>
        <dbReference type="EMBL" id="KAF2835714.1"/>
    </source>
</evidence>
<dbReference type="PANTHER" id="PTHR24148:SF64">
    <property type="entry name" value="HETEROKARYON INCOMPATIBILITY DOMAIN-CONTAINING PROTEIN"/>
    <property type="match status" value="1"/>
</dbReference>
<dbReference type="EMBL" id="MU006107">
    <property type="protein sequence ID" value="KAF2835714.1"/>
    <property type="molecule type" value="Genomic_DNA"/>
</dbReference>
<accession>A0A9P4S442</accession>
<organism evidence="2 3">
    <name type="scientific">Patellaria atrata CBS 101060</name>
    <dbReference type="NCBI Taxonomy" id="1346257"/>
    <lineage>
        <taxon>Eukaryota</taxon>
        <taxon>Fungi</taxon>
        <taxon>Dikarya</taxon>
        <taxon>Ascomycota</taxon>
        <taxon>Pezizomycotina</taxon>
        <taxon>Dothideomycetes</taxon>
        <taxon>Dothideomycetes incertae sedis</taxon>
        <taxon>Patellariales</taxon>
        <taxon>Patellariaceae</taxon>
        <taxon>Patellaria</taxon>
    </lineage>
</organism>
<dbReference type="Pfam" id="PF06985">
    <property type="entry name" value="HET"/>
    <property type="match status" value="1"/>
</dbReference>
<dbReference type="AlphaFoldDB" id="A0A9P4S442"/>
<dbReference type="Proteomes" id="UP000799429">
    <property type="component" value="Unassembled WGS sequence"/>
</dbReference>
<dbReference type="OrthoDB" id="3553147at2759"/>
<reference evidence="2" key="1">
    <citation type="journal article" date="2020" name="Stud. Mycol.">
        <title>101 Dothideomycetes genomes: a test case for predicting lifestyles and emergence of pathogens.</title>
        <authorList>
            <person name="Haridas S."/>
            <person name="Albert R."/>
            <person name="Binder M."/>
            <person name="Bloem J."/>
            <person name="Labutti K."/>
            <person name="Salamov A."/>
            <person name="Andreopoulos B."/>
            <person name="Baker S."/>
            <person name="Barry K."/>
            <person name="Bills G."/>
            <person name="Bluhm B."/>
            <person name="Cannon C."/>
            <person name="Castanera R."/>
            <person name="Culley D."/>
            <person name="Daum C."/>
            <person name="Ezra D."/>
            <person name="Gonzalez J."/>
            <person name="Henrissat B."/>
            <person name="Kuo A."/>
            <person name="Liang C."/>
            <person name="Lipzen A."/>
            <person name="Lutzoni F."/>
            <person name="Magnuson J."/>
            <person name="Mondo S."/>
            <person name="Nolan M."/>
            <person name="Ohm R."/>
            <person name="Pangilinan J."/>
            <person name="Park H.-J."/>
            <person name="Ramirez L."/>
            <person name="Alfaro M."/>
            <person name="Sun H."/>
            <person name="Tritt A."/>
            <person name="Yoshinaga Y."/>
            <person name="Zwiers L.-H."/>
            <person name="Turgeon B."/>
            <person name="Goodwin S."/>
            <person name="Spatafora J."/>
            <person name="Crous P."/>
            <person name="Grigoriev I."/>
        </authorList>
    </citation>
    <scope>NUCLEOTIDE SEQUENCE</scope>
    <source>
        <strain evidence="2">CBS 101060</strain>
    </source>
</reference>
<dbReference type="InterPro" id="IPR010730">
    <property type="entry name" value="HET"/>
</dbReference>
<comment type="caution">
    <text evidence="2">The sequence shown here is derived from an EMBL/GenBank/DDBJ whole genome shotgun (WGS) entry which is preliminary data.</text>
</comment>
<feature type="domain" description="Heterokaryon incompatibility" evidence="1">
    <location>
        <begin position="44"/>
        <end position="138"/>
    </location>
</feature>
<proteinExistence type="predicted"/>
<dbReference type="PANTHER" id="PTHR24148">
    <property type="entry name" value="ANKYRIN REPEAT DOMAIN-CONTAINING PROTEIN 39 HOMOLOG-RELATED"/>
    <property type="match status" value="1"/>
</dbReference>
<feature type="non-terminal residue" evidence="2">
    <location>
        <position position="140"/>
    </location>
</feature>
<dbReference type="InterPro" id="IPR052895">
    <property type="entry name" value="HetReg/Transcr_Mod"/>
</dbReference>
<keyword evidence="3" id="KW-1185">Reference proteome</keyword>
<protein>
    <submittedName>
        <fullName evidence="2">HET-domain-containing protein</fullName>
    </submittedName>
</protein>
<sequence length="140" mass="16039">MTHFDHNPLKAARHTRLIELQPRSAGDGLRCLLKTISIDEAPKYEALSYVWGLTTEGHSICVTQASSDRSGTLPITDNLYKALQWLRQEHEPRLLWIDAIVINQNDLEERMQQVSIMRDIYFRASHVVIWLGEASEDLGL</sequence>
<evidence type="ECO:0000259" key="1">
    <source>
        <dbReference type="Pfam" id="PF06985"/>
    </source>
</evidence>
<name>A0A9P4S442_9PEZI</name>